<dbReference type="Pfam" id="PF00078">
    <property type="entry name" value="RVT_1"/>
    <property type="match status" value="1"/>
</dbReference>
<evidence type="ECO:0000259" key="2">
    <source>
        <dbReference type="PROSITE" id="PS50878"/>
    </source>
</evidence>
<dbReference type="SUPFAM" id="SSF56672">
    <property type="entry name" value="DNA/RNA polymerases"/>
    <property type="match status" value="1"/>
</dbReference>
<evidence type="ECO:0000256" key="1">
    <source>
        <dbReference type="SAM" id="MobiDB-lite"/>
    </source>
</evidence>
<dbReference type="PANTHER" id="PTHR31635">
    <property type="entry name" value="REVERSE TRANSCRIPTASE DOMAIN-CONTAINING PROTEIN-RELATED"/>
    <property type="match status" value="1"/>
</dbReference>
<protein>
    <recommendedName>
        <fullName evidence="2">Reverse transcriptase domain-containing protein</fullName>
    </recommendedName>
</protein>
<gene>
    <name evidence="3" type="ORF">R1sor_021515</name>
</gene>
<dbReference type="InterPro" id="IPR000477">
    <property type="entry name" value="RT_dom"/>
</dbReference>
<feature type="compositionally biased region" description="Basic and acidic residues" evidence="1">
    <location>
        <begin position="318"/>
        <end position="337"/>
    </location>
</feature>
<name>A0ABD3GMZ8_9MARC</name>
<sequence>MCNEAIHEARTLGKDYILLQLDFRKAFDSVNWRFLRETLKAYNFGETFQNYIKAILVTAASAILINGRRSRPVNVTRSVWQGCPLSPLLFILVTQTLTATLENEVQTGRIQGIYLQKANIHHCLGFYADDSHVIIAANEKCAKQTRRKLDGFANASGLNIQWGESAARWIGPMREDKPDWVTELAWSWKEPGEETKLLGFAFEEGIQGATMLRKCQQKIQEAAVDGKIKRVHSLATRQLWEEGYRVLGDLTDETGEQVASWANRRIKGTDRKNVQTAFTKLTSLIVPPDNAIDQEERRIQQFFAAEQGRGEIRRWAVKGKDKRKDQKPPVKDEETSRFVETNNQLVHCKAAEEPDKTATYTPIEVVEFRVGQGKRSDSEQSGCMKAQRS</sequence>
<evidence type="ECO:0000313" key="4">
    <source>
        <dbReference type="Proteomes" id="UP001633002"/>
    </source>
</evidence>
<organism evidence="3 4">
    <name type="scientific">Riccia sorocarpa</name>
    <dbReference type="NCBI Taxonomy" id="122646"/>
    <lineage>
        <taxon>Eukaryota</taxon>
        <taxon>Viridiplantae</taxon>
        <taxon>Streptophyta</taxon>
        <taxon>Embryophyta</taxon>
        <taxon>Marchantiophyta</taxon>
        <taxon>Marchantiopsida</taxon>
        <taxon>Marchantiidae</taxon>
        <taxon>Marchantiales</taxon>
        <taxon>Ricciaceae</taxon>
        <taxon>Riccia</taxon>
    </lineage>
</organism>
<keyword evidence="4" id="KW-1185">Reference proteome</keyword>
<feature type="region of interest" description="Disordered" evidence="1">
    <location>
        <begin position="370"/>
        <end position="389"/>
    </location>
</feature>
<dbReference type="InterPro" id="IPR043502">
    <property type="entry name" value="DNA/RNA_pol_sf"/>
</dbReference>
<reference evidence="3 4" key="1">
    <citation type="submission" date="2024-09" db="EMBL/GenBank/DDBJ databases">
        <title>Chromosome-scale assembly of Riccia sorocarpa.</title>
        <authorList>
            <person name="Paukszto L."/>
        </authorList>
    </citation>
    <scope>NUCLEOTIDE SEQUENCE [LARGE SCALE GENOMIC DNA]</scope>
    <source>
        <strain evidence="3">LP-2024</strain>
        <tissue evidence="3">Aerial parts of the thallus</tissue>
    </source>
</reference>
<dbReference type="PROSITE" id="PS50878">
    <property type="entry name" value="RT_POL"/>
    <property type="match status" value="1"/>
</dbReference>
<comment type="caution">
    <text evidence="3">The sequence shown here is derived from an EMBL/GenBank/DDBJ whole genome shotgun (WGS) entry which is preliminary data.</text>
</comment>
<dbReference type="PANTHER" id="PTHR31635:SF196">
    <property type="entry name" value="REVERSE TRANSCRIPTASE DOMAIN-CONTAINING PROTEIN-RELATED"/>
    <property type="match status" value="1"/>
</dbReference>
<feature type="domain" description="Reverse transcriptase" evidence="2">
    <location>
        <begin position="1"/>
        <end position="185"/>
    </location>
</feature>
<proteinExistence type="predicted"/>
<dbReference type="AlphaFoldDB" id="A0ABD3GMZ8"/>
<dbReference type="Proteomes" id="UP001633002">
    <property type="component" value="Unassembled WGS sequence"/>
</dbReference>
<accession>A0ABD3GMZ8</accession>
<dbReference type="EMBL" id="JBJQOH010000007">
    <property type="protein sequence ID" value="KAL3678559.1"/>
    <property type="molecule type" value="Genomic_DNA"/>
</dbReference>
<feature type="region of interest" description="Disordered" evidence="1">
    <location>
        <begin position="318"/>
        <end position="338"/>
    </location>
</feature>
<evidence type="ECO:0000313" key="3">
    <source>
        <dbReference type="EMBL" id="KAL3678559.1"/>
    </source>
</evidence>